<dbReference type="Pfam" id="PF13302">
    <property type="entry name" value="Acetyltransf_3"/>
    <property type="match status" value="1"/>
</dbReference>
<dbReference type="eggNOG" id="ENOG502S3FV">
    <property type="taxonomic scope" value="Eukaryota"/>
</dbReference>
<evidence type="ECO:0000259" key="1">
    <source>
        <dbReference type="Pfam" id="PF13302"/>
    </source>
</evidence>
<protein>
    <recommendedName>
        <fullName evidence="1">N-acetyltransferase domain-containing protein</fullName>
    </recommendedName>
</protein>
<sequence length="234" mass="26395">MTSIPLHVDRSVYDTPFLRLPSPHTDVIIAAPMLRDVEPSVAIMSDARVRKWTLGSELSYTVDRAQKWINGIKEISDDILESMKNGGQAFCDGCPVRHIIKINGDGSRAFIGDIGIQRSNWADVLNSQERQRYLDENNARSFGDAAVAWQVGYYLSPTYEGCGIMSAALKTLIHEWAIPMMNAHRIRATTFRGNEGSKRVLEKNGFLLVNTIDDYKVIDGEMTTLYVLEWKRNL</sequence>
<dbReference type="EMBL" id="LATX01002321">
    <property type="protein sequence ID" value="KTB31484.1"/>
    <property type="molecule type" value="Genomic_DNA"/>
</dbReference>
<dbReference type="PANTHER" id="PTHR43328:SF1">
    <property type="entry name" value="N-ACETYLTRANSFERASE DOMAIN-CONTAINING PROTEIN"/>
    <property type="match status" value="1"/>
</dbReference>
<proteinExistence type="predicted"/>
<dbReference type="Gene3D" id="3.40.630.30">
    <property type="match status" value="1"/>
</dbReference>
<dbReference type="InterPro" id="IPR000182">
    <property type="entry name" value="GNAT_dom"/>
</dbReference>
<feature type="domain" description="N-acetyltransferase" evidence="1">
    <location>
        <begin position="28"/>
        <end position="206"/>
    </location>
</feature>
<dbReference type="AlphaFoldDB" id="A0A0W0F5C7"/>
<organism evidence="2 3">
    <name type="scientific">Moniliophthora roreri</name>
    <name type="common">Frosty pod rot fungus</name>
    <name type="synonym">Monilia roreri</name>
    <dbReference type="NCBI Taxonomy" id="221103"/>
    <lineage>
        <taxon>Eukaryota</taxon>
        <taxon>Fungi</taxon>
        <taxon>Dikarya</taxon>
        <taxon>Basidiomycota</taxon>
        <taxon>Agaricomycotina</taxon>
        <taxon>Agaricomycetes</taxon>
        <taxon>Agaricomycetidae</taxon>
        <taxon>Agaricales</taxon>
        <taxon>Marasmiineae</taxon>
        <taxon>Marasmiaceae</taxon>
        <taxon>Moniliophthora</taxon>
    </lineage>
</organism>
<gene>
    <name evidence="2" type="ORF">WG66_15958</name>
</gene>
<dbReference type="GO" id="GO:0016747">
    <property type="term" value="F:acyltransferase activity, transferring groups other than amino-acyl groups"/>
    <property type="evidence" value="ECO:0007669"/>
    <property type="project" value="InterPro"/>
</dbReference>
<evidence type="ECO:0000313" key="2">
    <source>
        <dbReference type="EMBL" id="KTB31484.1"/>
    </source>
</evidence>
<evidence type="ECO:0000313" key="3">
    <source>
        <dbReference type="Proteomes" id="UP000054988"/>
    </source>
</evidence>
<accession>A0A0W0F5C7</accession>
<dbReference type="Proteomes" id="UP000054988">
    <property type="component" value="Unassembled WGS sequence"/>
</dbReference>
<name>A0A0W0F5C7_MONRR</name>
<reference evidence="2 3" key="1">
    <citation type="submission" date="2015-12" db="EMBL/GenBank/DDBJ databases">
        <title>Draft genome sequence of Moniliophthora roreri, the causal agent of frosty pod rot of cacao.</title>
        <authorList>
            <person name="Aime M.C."/>
            <person name="Diaz-Valderrama J.R."/>
            <person name="Kijpornyongpan T."/>
            <person name="Phillips-Mora W."/>
        </authorList>
    </citation>
    <scope>NUCLEOTIDE SEQUENCE [LARGE SCALE GENOMIC DNA]</scope>
    <source>
        <strain evidence="2 3">MCA 2952</strain>
    </source>
</reference>
<dbReference type="PANTHER" id="PTHR43328">
    <property type="entry name" value="ACETYLTRANSFERASE-RELATED"/>
    <property type="match status" value="1"/>
</dbReference>
<comment type="caution">
    <text evidence="2">The sequence shown here is derived from an EMBL/GenBank/DDBJ whole genome shotgun (WGS) entry which is preliminary data.</text>
</comment>
<dbReference type="InterPro" id="IPR016181">
    <property type="entry name" value="Acyl_CoA_acyltransferase"/>
</dbReference>
<dbReference type="SUPFAM" id="SSF55729">
    <property type="entry name" value="Acyl-CoA N-acyltransferases (Nat)"/>
    <property type="match status" value="1"/>
</dbReference>